<evidence type="ECO:0000313" key="1">
    <source>
        <dbReference type="EMBL" id="RDB27805.1"/>
    </source>
</evidence>
<dbReference type="Proteomes" id="UP000076154">
    <property type="component" value="Unassembled WGS sequence"/>
</dbReference>
<protein>
    <submittedName>
        <fullName evidence="1">Uncharacterized protein</fullName>
    </submittedName>
</protein>
<sequence length="116" mass="12892">MQAHLLRPCLAFRREDTMIDGAIGVTVPIRPVCVDRVSDFVSSASYEAGPSGWGYDTSPSTNVFLRWLPYVYFVGQTRTSHRNISTSPSMFTNSFHVPSLSYISMDTPPSTDLLVL</sequence>
<comment type="caution">
    <text evidence="1">The sequence shown here is derived from an EMBL/GenBank/DDBJ whole genome shotgun (WGS) entry which is preliminary data.</text>
</comment>
<dbReference type="AlphaFoldDB" id="A0A369K565"/>
<dbReference type="InParanoid" id="A0A369K565"/>
<gene>
    <name evidence="1" type="ORF">Hypma_002177</name>
</gene>
<accession>A0A369K565</accession>
<organism evidence="1 2">
    <name type="scientific">Hypsizygus marmoreus</name>
    <name type="common">White beech mushroom</name>
    <name type="synonym">Agaricus marmoreus</name>
    <dbReference type="NCBI Taxonomy" id="39966"/>
    <lineage>
        <taxon>Eukaryota</taxon>
        <taxon>Fungi</taxon>
        <taxon>Dikarya</taxon>
        <taxon>Basidiomycota</taxon>
        <taxon>Agaricomycotina</taxon>
        <taxon>Agaricomycetes</taxon>
        <taxon>Agaricomycetidae</taxon>
        <taxon>Agaricales</taxon>
        <taxon>Tricholomatineae</taxon>
        <taxon>Lyophyllaceae</taxon>
        <taxon>Hypsizygus</taxon>
    </lineage>
</organism>
<name>A0A369K565_HYPMA</name>
<keyword evidence="2" id="KW-1185">Reference proteome</keyword>
<proteinExistence type="predicted"/>
<evidence type="ECO:0000313" key="2">
    <source>
        <dbReference type="Proteomes" id="UP000076154"/>
    </source>
</evidence>
<reference evidence="1" key="1">
    <citation type="submission" date="2018-04" db="EMBL/GenBank/DDBJ databases">
        <title>Whole genome sequencing of Hypsizygus marmoreus.</title>
        <authorList>
            <person name="Choi I.-G."/>
            <person name="Min B."/>
            <person name="Kim J.-G."/>
            <person name="Kim S."/>
            <person name="Oh Y.-L."/>
            <person name="Kong W.-S."/>
            <person name="Park H."/>
            <person name="Jeong J."/>
            <person name="Song E.-S."/>
        </authorList>
    </citation>
    <scope>NUCLEOTIDE SEQUENCE [LARGE SCALE GENOMIC DNA]</scope>
    <source>
        <strain evidence="1">51987-8</strain>
    </source>
</reference>
<dbReference type="EMBL" id="LUEZ02000013">
    <property type="protein sequence ID" value="RDB27805.1"/>
    <property type="molecule type" value="Genomic_DNA"/>
</dbReference>